<organism evidence="7 8">
    <name type="scientific">Pendulispora albinea</name>
    <dbReference type="NCBI Taxonomy" id="2741071"/>
    <lineage>
        <taxon>Bacteria</taxon>
        <taxon>Pseudomonadati</taxon>
        <taxon>Myxococcota</taxon>
        <taxon>Myxococcia</taxon>
        <taxon>Myxococcales</taxon>
        <taxon>Sorangiineae</taxon>
        <taxon>Pendulisporaceae</taxon>
        <taxon>Pendulispora</taxon>
    </lineage>
</organism>
<evidence type="ECO:0000256" key="1">
    <source>
        <dbReference type="ARBA" id="ARBA00004141"/>
    </source>
</evidence>
<feature type="transmembrane region" description="Helical" evidence="6">
    <location>
        <begin position="137"/>
        <end position="154"/>
    </location>
</feature>
<accession>A0ABZ2LXJ6</accession>
<evidence type="ECO:0000256" key="3">
    <source>
        <dbReference type="ARBA" id="ARBA00022692"/>
    </source>
</evidence>
<dbReference type="CDD" id="cd10432">
    <property type="entry name" value="BI-1-like_bacterial"/>
    <property type="match status" value="1"/>
</dbReference>
<feature type="transmembrane region" description="Helical" evidence="6">
    <location>
        <begin position="67"/>
        <end position="89"/>
    </location>
</feature>
<sequence length="248" mass="26557">MNPQSRSYGAFPTRAAVDVASYLRRVYLLFTGGVFFAIAGALAALYLGTPVVLRGGDVAIEVAPLVAFGMAHPIVMLIVYIGAFFGASFARRIPGLNVAALFGYTLITGIFLAPTLFIAQLYASQGGTLSASPVRDAFLLTGLSFTGLSGYVLVTRKDFSFLGAALNMGVWVILGAMLLGFFFHSAAFQLAIASVGVLLFSGYILYDTSRILHDRSENDAVGAALRLFLDVVNLFLFLLRILSSSRER</sequence>
<evidence type="ECO:0000256" key="2">
    <source>
        <dbReference type="ARBA" id="ARBA00010350"/>
    </source>
</evidence>
<feature type="transmembrane region" description="Helical" evidence="6">
    <location>
        <begin position="26"/>
        <end position="47"/>
    </location>
</feature>
<dbReference type="EMBL" id="CP089984">
    <property type="protein sequence ID" value="WXB15649.1"/>
    <property type="molecule type" value="Genomic_DNA"/>
</dbReference>
<comment type="similarity">
    <text evidence="2 6">Belongs to the BI1 family.</text>
</comment>
<dbReference type="PANTHER" id="PTHR23291:SF50">
    <property type="entry name" value="PROTEIN LIFEGUARD 4"/>
    <property type="match status" value="1"/>
</dbReference>
<evidence type="ECO:0000256" key="4">
    <source>
        <dbReference type="ARBA" id="ARBA00022989"/>
    </source>
</evidence>
<keyword evidence="8" id="KW-1185">Reference proteome</keyword>
<feature type="transmembrane region" description="Helical" evidence="6">
    <location>
        <begin position="161"/>
        <end position="182"/>
    </location>
</feature>
<gene>
    <name evidence="7" type="ORF">LZC94_48530</name>
</gene>
<evidence type="ECO:0000313" key="8">
    <source>
        <dbReference type="Proteomes" id="UP001370348"/>
    </source>
</evidence>
<keyword evidence="4 6" id="KW-1133">Transmembrane helix</keyword>
<feature type="transmembrane region" description="Helical" evidence="6">
    <location>
        <begin position="188"/>
        <end position="206"/>
    </location>
</feature>
<name>A0ABZ2LXJ6_9BACT</name>
<evidence type="ECO:0000313" key="7">
    <source>
        <dbReference type="EMBL" id="WXB15649.1"/>
    </source>
</evidence>
<evidence type="ECO:0000256" key="6">
    <source>
        <dbReference type="RuleBase" id="RU004379"/>
    </source>
</evidence>
<dbReference type="InterPro" id="IPR006214">
    <property type="entry name" value="Bax_inhibitor_1-related"/>
</dbReference>
<protein>
    <submittedName>
        <fullName evidence="7">Bax inhibitor-1/YccA family protein</fullName>
    </submittedName>
</protein>
<keyword evidence="3 6" id="KW-0812">Transmembrane</keyword>
<evidence type="ECO:0000256" key="5">
    <source>
        <dbReference type="ARBA" id="ARBA00023136"/>
    </source>
</evidence>
<feature type="transmembrane region" description="Helical" evidence="6">
    <location>
        <begin position="101"/>
        <end position="122"/>
    </location>
</feature>
<comment type="subcellular location">
    <subcellularLocation>
        <location evidence="1">Membrane</location>
        <topology evidence="1">Multi-pass membrane protein</topology>
    </subcellularLocation>
</comment>
<dbReference type="Pfam" id="PF01027">
    <property type="entry name" value="Bax1-I"/>
    <property type="match status" value="1"/>
</dbReference>
<dbReference type="RefSeq" id="WP_394825284.1">
    <property type="nucleotide sequence ID" value="NZ_CP089984.1"/>
</dbReference>
<dbReference type="Proteomes" id="UP001370348">
    <property type="component" value="Chromosome"/>
</dbReference>
<reference evidence="7 8" key="1">
    <citation type="submission" date="2021-12" db="EMBL/GenBank/DDBJ databases">
        <title>Discovery of the Pendulisporaceae a myxobacterial family with distinct sporulation behavior and unique specialized metabolism.</title>
        <authorList>
            <person name="Garcia R."/>
            <person name="Popoff A."/>
            <person name="Bader C.D."/>
            <person name="Loehr J."/>
            <person name="Walesch S."/>
            <person name="Walt C."/>
            <person name="Boldt J."/>
            <person name="Bunk B."/>
            <person name="Haeckl F.J.F.P.J."/>
            <person name="Gunesch A.P."/>
            <person name="Birkelbach J."/>
            <person name="Nuebel U."/>
            <person name="Pietschmann T."/>
            <person name="Bach T."/>
            <person name="Mueller R."/>
        </authorList>
    </citation>
    <scope>NUCLEOTIDE SEQUENCE [LARGE SCALE GENOMIC DNA]</scope>
    <source>
        <strain evidence="7 8">MSr11954</strain>
    </source>
</reference>
<keyword evidence="5 6" id="KW-0472">Membrane</keyword>
<proteinExistence type="inferred from homology"/>
<dbReference type="PANTHER" id="PTHR23291">
    <property type="entry name" value="BAX INHIBITOR-RELATED"/>
    <property type="match status" value="1"/>
</dbReference>